<dbReference type="AlphaFoldDB" id="A0A023B505"/>
<reference evidence="2" key="1">
    <citation type="submission" date="2013-12" db="EMBL/GenBank/DDBJ databases">
        <authorList>
            <person name="Omoto C.K."/>
            <person name="Sibley D."/>
            <person name="Venepally P."/>
            <person name="Hadjithomas M."/>
            <person name="Karamycheva S."/>
            <person name="Brunk B."/>
            <person name="Roos D."/>
            <person name="Caler E."/>
            <person name="Lorenzi H."/>
        </authorList>
    </citation>
    <scope>NUCLEOTIDE SEQUENCE</scope>
</reference>
<accession>A0A023B505</accession>
<evidence type="ECO:0000313" key="3">
    <source>
        <dbReference type="Proteomes" id="UP000019763"/>
    </source>
</evidence>
<keyword evidence="3" id="KW-1185">Reference proteome</keyword>
<dbReference type="VEuPathDB" id="CryptoDB:GNI_096520"/>
<organism evidence="2 3">
    <name type="scientific">Gregarina niphandrodes</name>
    <name type="common">Septate eugregarine</name>
    <dbReference type="NCBI Taxonomy" id="110365"/>
    <lineage>
        <taxon>Eukaryota</taxon>
        <taxon>Sar</taxon>
        <taxon>Alveolata</taxon>
        <taxon>Apicomplexa</taxon>
        <taxon>Conoidasida</taxon>
        <taxon>Gregarinasina</taxon>
        <taxon>Eugregarinorida</taxon>
        <taxon>Gregarinidae</taxon>
        <taxon>Gregarina</taxon>
    </lineage>
</organism>
<dbReference type="EMBL" id="AFNH02000723">
    <property type="protein sequence ID" value="EZG57847.1"/>
    <property type="molecule type" value="Genomic_DNA"/>
</dbReference>
<evidence type="ECO:0000313" key="2">
    <source>
        <dbReference type="EMBL" id="EZG57847.1"/>
    </source>
</evidence>
<dbReference type="PANTHER" id="PTHR12277">
    <property type="entry name" value="ALPHA/BETA HYDROLASE DOMAIN-CONTAINING PROTEIN"/>
    <property type="match status" value="1"/>
</dbReference>
<dbReference type="RefSeq" id="XP_011131013.1">
    <property type="nucleotide sequence ID" value="XM_011132711.1"/>
</dbReference>
<dbReference type="GO" id="GO:0016787">
    <property type="term" value="F:hydrolase activity"/>
    <property type="evidence" value="ECO:0007669"/>
    <property type="project" value="UniProtKB-KW"/>
</dbReference>
<name>A0A023B505_GRENI</name>
<protein>
    <submittedName>
        <fullName evidence="2">Alpha/beta hydrolase family protein</fullName>
    </submittedName>
</protein>
<dbReference type="Proteomes" id="UP000019763">
    <property type="component" value="Unassembled WGS sequence"/>
</dbReference>
<dbReference type="InterPro" id="IPR029058">
    <property type="entry name" value="AB_hydrolase_fold"/>
</dbReference>
<dbReference type="GeneID" id="22913430"/>
<keyword evidence="2" id="KW-0378">Hydrolase</keyword>
<sequence length="680" mass="74443">MFRSEDETSSSRRAEEPADLPDMTRSAMLDFEDMFQTAEPGEAEDSHCLLFKQESSDEYGEENFGPTNDASDPAPEGDQSPPLDRSRPRSGTSLPTELETDWVTMEADRGTRLAATSLATVSGDAVSGDVVSGDVVSGDVVSGDVVSGDVVFGDAFEDMFVDTVGEVQGGEVMQWDELAGFAAEDVDAAEEEAYILTAPELAECEVDGGHGGWGSSPTDESKRLQVVREELLDEEGPGCGVLPAEVVTAEVAAEAAEECGRRRTQSVEITTANGETETLERRDAILRAVTEATSKVHLISLGAKLVSFMGLKNRLIRKSAFFPPSPESYRFVTLPPTATNALMKPPTSADKILAEECVLFLRTHGHKEGTTEAGSMLAALPACKLRVAAFRLRRVADGDMTTAALLLYKPIYKSEAVCDETRADMLTDLQLRPLLIFSHGNSIDIGYHLMSLVQLATRLHVNVLAYDYPEYGLSRGKLTEKNILKAFRVAYDFARQRLKVPRTMIFLYGQSVGSVPTCYGAGNPDQFNCCGVILHAPLASALRIVAPSTKKSISTSDVLDNNKRIGNCPWPILIIHGCHDDGVPPWHGCQLDRTARDISNASETSVSMFKEYVLPHVKTLAPSQGLVDMEMAWSNRVTLWLPEFANHNNIEILYKSEYFKRLRLFIAQYAGRFAFRKKGE</sequence>
<feature type="region of interest" description="Disordered" evidence="1">
    <location>
        <begin position="1"/>
        <end position="98"/>
    </location>
</feature>
<dbReference type="eggNOG" id="KOG1552">
    <property type="taxonomic scope" value="Eukaryota"/>
</dbReference>
<dbReference type="Gene3D" id="3.40.50.1820">
    <property type="entry name" value="alpha/beta hydrolase"/>
    <property type="match status" value="1"/>
</dbReference>
<dbReference type="Pfam" id="PF05677">
    <property type="entry name" value="DUF818"/>
    <property type="match status" value="1"/>
</dbReference>
<dbReference type="SUPFAM" id="SSF53474">
    <property type="entry name" value="alpha/beta-Hydrolases"/>
    <property type="match status" value="1"/>
</dbReference>
<dbReference type="OrthoDB" id="446723at2759"/>
<comment type="caution">
    <text evidence="2">The sequence shown here is derived from an EMBL/GenBank/DDBJ whole genome shotgun (WGS) entry which is preliminary data.</text>
</comment>
<feature type="compositionally biased region" description="Basic and acidic residues" evidence="1">
    <location>
        <begin position="1"/>
        <end position="16"/>
    </location>
</feature>
<gene>
    <name evidence="2" type="ORF">GNI_096520</name>
</gene>
<dbReference type="InterPro" id="IPR008536">
    <property type="entry name" value="DUF818"/>
</dbReference>
<proteinExistence type="predicted"/>
<dbReference type="PANTHER" id="PTHR12277:SF81">
    <property type="entry name" value="PROTEIN ABHD13"/>
    <property type="match status" value="1"/>
</dbReference>
<evidence type="ECO:0000256" key="1">
    <source>
        <dbReference type="SAM" id="MobiDB-lite"/>
    </source>
</evidence>